<dbReference type="PANTHER" id="PTHR34502">
    <property type="entry name" value="DUF6594 DOMAIN-CONTAINING PROTEIN-RELATED"/>
    <property type="match status" value="1"/>
</dbReference>
<sequence>MDISSDQLKAMEEGKAGVREEGEEMTPPSTVSTEKTLAPDSRSTTIRPLSSLSKSTKGATPLSSSASRQRSPRSWRSTFLNIFQPATISWRRRPRRPKYKVPVVVRQLEDCPLGYPNLAAFLDSDENFMIYRRFGYIQARLLLEKQDELRKLEKRLDTMDKRDEHNKSRRLITRDLKKKDAEPRRELFKTLEKAFCEYANLVTAAQSLVASNRPSSSDYQSVANYMRNKELVVEEEREWIYRKEDMITLRAGREHARLDAGIEGFFKLFHCDLIKWLFCSKETQMKSNGDEIYYTRSRINLLVNSIITFVILILLVLPIYILYHLIKDVGTGKAYGICIGVLLLATLAFSAILSLFTRAKRHEILAAAAAYCAVLVVFFGNVGRP</sequence>
<dbReference type="EMBL" id="MU003705">
    <property type="protein sequence ID" value="KAF2807251.1"/>
    <property type="molecule type" value="Genomic_DNA"/>
</dbReference>
<evidence type="ECO:0000313" key="6">
    <source>
        <dbReference type="RefSeq" id="XP_033574215.1"/>
    </source>
</evidence>
<evidence type="ECO:0000313" key="4">
    <source>
        <dbReference type="EMBL" id="KAF2807251.1"/>
    </source>
</evidence>
<dbReference type="OrthoDB" id="3533814at2759"/>
<feature type="compositionally biased region" description="Polar residues" evidence="1">
    <location>
        <begin position="27"/>
        <end position="62"/>
    </location>
</feature>
<keyword evidence="2" id="KW-0472">Membrane</keyword>
<gene>
    <name evidence="4 6" type="ORF">BDZ99DRAFT_478754</name>
</gene>
<accession>A0A6A6YEK5</accession>
<proteinExistence type="predicted"/>
<feature type="domain" description="DUF6594" evidence="3">
    <location>
        <begin position="115"/>
        <end position="376"/>
    </location>
</feature>
<reference evidence="6" key="2">
    <citation type="submission" date="2020-04" db="EMBL/GenBank/DDBJ databases">
        <authorList>
            <consortium name="NCBI Genome Project"/>
        </authorList>
    </citation>
    <scope>NUCLEOTIDE SEQUENCE</scope>
    <source>
        <strain evidence="6">CBS 304.34</strain>
    </source>
</reference>
<dbReference type="InterPro" id="IPR046529">
    <property type="entry name" value="DUF6594"/>
</dbReference>
<dbReference type="GeneID" id="54463080"/>
<feature type="transmembrane region" description="Helical" evidence="2">
    <location>
        <begin position="334"/>
        <end position="357"/>
    </location>
</feature>
<organism evidence="4">
    <name type="scientific">Mytilinidion resinicola</name>
    <dbReference type="NCBI Taxonomy" id="574789"/>
    <lineage>
        <taxon>Eukaryota</taxon>
        <taxon>Fungi</taxon>
        <taxon>Dikarya</taxon>
        <taxon>Ascomycota</taxon>
        <taxon>Pezizomycotina</taxon>
        <taxon>Dothideomycetes</taxon>
        <taxon>Pleosporomycetidae</taxon>
        <taxon>Mytilinidiales</taxon>
        <taxon>Mytilinidiaceae</taxon>
        <taxon>Mytilinidion</taxon>
    </lineage>
</organism>
<keyword evidence="2" id="KW-1133">Transmembrane helix</keyword>
<protein>
    <recommendedName>
        <fullName evidence="3">DUF6594 domain-containing protein</fullName>
    </recommendedName>
</protein>
<evidence type="ECO:0000259" key="3">
    <source>
        <dbReference type="Pfam" id="PF20237"/>
    </source>
</evidence>
<dbReference type="AlphaFoldDB" id="A0A6A6YEK5"/>
<feature type="transmembrane region" description="Helical" evidence="2">
    <location>
        <begin position="364"/>
        <end position="382"/>
    </location>
</feature>
<keyword evidence="2" id="KW-0812">Transmembrane</keyword>
<dbReference type="Proteomes" id="UP000504636">
    <property type="component" value="Unplaced"/>
</dbReference>
<reference evidence="6" key="3">
    <citation type="submission" date="2025-04" db="UniProtKB">
        <authorList>
            <consortium name="RefSeq"/>
        </authorList>
    </citation>
    <scope>IDENTIFICATION</scope>
    <source>
        <strain evidence="6">CBS 304.34</strain>
    </source>
</reference>
<dbReference type="Pfam" id="PF20237">
    <property type="entry name" value="DUF6594"/>
    <property type="match status" value="1"/>
</dbReference>
<evidence type="ECO:0000313" key="5">
    <source>
        <dbReference type="Proteomes" id="UP000504636"/>
    </source>
</evidence>
<feature type="region of interest" description="Disordered" evidence="1">
    <location>
        <begin position="1"/>
        <end position="70"/>
    </location>
</feature>
<feature type="compositionally biased region" description="Basic and acidic residues" evidence="1">
    <location>
        <begin position="9"/>
        <end position="20"/>
    </location>
</feature>
<feature type="transmembrane region" description="Helical" evidence="2">
    <location>
        <begin position="301"/>
        <end position="322"/>
    </location>
</feature>
<evidence type="ECO:0000256" key="2">
    <source>
        <dbReference type="SAM" id="Phobius"/>
    </source>
</evidence>
<evidence type="ECO:0000256" key="1">
    <source>
        <dbReference type="SAM" id="MobiDB-lite"/>
    </source>
</evidence>
<keyword evidence="5" id="KW-1185">Reference proteome</keyword>
<dbReference type="PANTHER" id="PTHR34502:SF3">
    <property type="entry name" value="DUF6594 DOMAIN-CONTAINING PROTEIN"/>
    <property type="match status" value="1"/>
</dbReference>
<name>A0A6A6YEK5_9PEZI</name>
<dbReference type="RefSeq" id="XP_033574215.1">
    <property type="nucleotide sequence ID" value="XM_033722187.1"/>
</dbReference>
<reference evidence="4 6" key="1">
    <citation type="journal article" date="2020" name="Stud. Mycol.">
        <title>101 Dothideomycetes genomes: a test case for predicting lifestyles and emergence of pathogens.</title>
        <authorList>
            <person name="Haridas S."/>
            <person name="Albert R."/>
            <person name="Binder M."/>
            <person name="Bloem J."/>
            <person name="Labutti K."/>
            <person name="Salamov A."/>
            <person name="Andreopoulos B."/>
            <person name="Baker S."/>
            <person name="Barry K."/>
            <person name="Bills G."/>
            <person name="Bluhm B."/>
            <person name="Cannon C."/>
            <person name="Castanera R."/>
            <person name="Culley D."/>
            <person name="Daum C."/>
            <person name="Ezra D."/>
            <person name="Gonzalez J."/>
            <person name="Henrissat B."/>
            <person name="Kuo A."/>
            <person name="Liang C."/>
            <person name="Lipzen A."/>
            <person name="Lutzoni F."/>
            <person name="Magnuson J."/>
            <person name="Mondo S."/>
            <person name="Nolan M."/>
            <person name="Ohm R."/>
            <person name="Pangilinan J."/>
            <person name="Park H.-J."/>
            <person name="Ramirez L."/>
            <person name="Alfaro M."/>
            <person name="Sun H."/>
            <person name="Tritt A."/>
            <person name="Yoshinaga Y."/>
            <person name="Zwiers L.-H."/>
            <person name="Turgeon B."/>
            <person name="Goodwin S."/>
            <person name="Spatafora J."/>
            <person name="Crous P."/>
            <person name="Grigoriev I."/>
        </authorList>
    </citation>
    <scope>NUCLEOTIDE SEQUENCE</scope>
    <source>
        <strain evidence="4 6">CBS 304.34</strain>
    </source>
</reference>